<dbReference type="InterPro" id="IPR002156">
    <property type="entry name" value="RNaseH_domain"/>
</dbReference>
<dbReference type="GO" id="GO:0004523">
    <property type="term" value="F:RNA-DNA hybrid ribonuclease activity"/>
    <property type="evidence" value="ECO:0007669"/>
    <property type="project" value="InterPro"/>
</dbReference>
<reference evidence="3 4" key="1">
    <citation type="journal article" date="2020" name="Mol. Plant">
        <title>The Chromosome-Based Rubber Tree Genome Provides New Insights into Spurge Genome Evolution and Rubber Biosynthesis.</title>
        <authorList>
            <person name="Liu J."/>
            <person name="Shi C."/>
            <person name="Shi C.C."/>
            <person name="Li W."/>
            <person name="Zhang Q.J."/>
            <person name="Zhang Y."/>
            <person name="Li K."/>
            <person name="Lu H.F."/>
            <person name="Shi C."/>
            <person name="Zhu S.T."/>
            <person name="Xiao Z.Y."/>
            <person name="Nan H."/>
            <person name="Yue Y."/>
            <person name="Zhu X.G."/>
            <person name="Wu Y."/>
            <person name="Hong X.N."/>
            <person name="Fan G.Y."/>
            <person name="Tong Y."/>
            <person name="Zhang D."/>
            <person name="Mao C.L."/>
            <person name="Liu Y.L."/>
            <person name="Hao S.J."/>
            <person name="Liu W.Q."/>
            <person name="Lv M.Q."/>
            <person name="Zhang H.B."/>
            <person name="Liu Y."/>
            <person name="Hu-Tang G.R."/>
            <person name="Wang J.P."/>
            <person name="Wang J.H."/>
            <person name="Sun Y.H."/>
            <person name="Ni S.B."/>
            <person name="Chen W.B."/>
            <person name="Zhang X.C."/>
            <person name="Jiao Y.N."/>
            <person name="Eichler E.E."/>
            <person name="Li G.H."/>
            <person name="Liu X."/>
            <person name="Gao L.Z."/>
        </authorList>
    </citation>
    <scope>NUCLEOTIDE SEQUENCE [LARGE SCALE GENOMIC DNA]</scope>
    <source>
        <strain evidence="4">cv. GT1</strain>
        <tissue evidence="3">Leaf</tissue>
    </source>
</reference>
<name>A0A6A6MPN1_HEVBR</name>
<sequence>MPTNHQAVEGLHLTCFAGKANTILRKRLPGSQTSSCRKDKRRGMGGAAQNPGAGNSLEVISWSKPPEEFSKCNVDAALNVGYGDMLRDSLSVVAAGLSGVTVPPANSVSRKAEAKGSMEALRWLVQRSYQKVLVKIDSQELFYAAQSSGVDLSEWGTLVADCRSLLSRGRIFLFIGLGGKLIWWLVI</sequence>
<comment type="caution">
    <text evidence="3">The sequence shown here is derived from an EMBL/GenBank/DDBJ whole genome shotgun (WGS) entry which is preliminary data.</text>
</comment>
<dbReference type="AlphaFoldDB" id="A0A6A6MPN1"/>
<dbReference type="InterPro" id="IPR052929">
    <property type="entry name" value="RNase_H-like_EbsB-rel"/>
</dbReference>
<organism evidence="3 4">
    <name type="scientific">Hevea brasiliensis</name>
    <name type="common">Para rubber tree</name>
    <name type="synonym">Siphonia brasiliensis</name>
    <dbReference type="NCBI Taxonomy" id="3981"/>
    <lineage>
        <taxon>Eukaryota</taxon>
        <taxon>Viridiplantae</taxon>
        <taxon>Streptophyta</taxon>
        <taxon>Embryophyta</taxon>
        <taxon>Tracheophyta</taxon>
        <taxon>Spermatophyta</taxon>
        <taxon>Magnoliopsida</taxon>
        <taxon>eudicotyledons</taxon>
        <taxon>Gunneridae</taxon>
        <taxon>Pentapetalae</taxon>
        <taxon>rosids</taxon>
        <taxon>fabids</taxon>
        <taxon>Malpighiales</taxon>
        <taxon>Euphorbiaceae</taxon>
        <taxon>Crotonoideae</taxon>
        <taxon>Micrandreae</taxon>
        <taxon>Hevea</taxon>
    </lineage>
</organism>
<evidence type="ECO:0000256" key="1">
    <source>
        <dbReference type="SAM" id="MobiDB-lite"/>
    </source>
</evidence>
<dbReference type="Pfam" id="PF13456">
    <property type="entry name" value="RVT_3"/>
    <property type="match status" value="1"/>
</dbReference>
<evidence type="ECO:0000313" key="4">
    <source>
        <dbReference type="Proteomes" id="UP000467840"/>
    </source>
</evidence>
<feature type="domain" description="RNase H type-1" evidence="2">
    <location>
        <begin position="103"/>
        <end position="168"/>
    </location>
</feature>
<dbReference type="EMBL" id="JAAGAX010000005">
    <property type="protein sequence ID" value="KAF2315812.1"/>
    <property type="molecule type" value="Genomic_DNA"/>
</dbReference>
<dbReference type="GO" id="GO:0003676">
    <property type="term" value="F:nucleic acid binding"/>
    <property type="evidence" value="ECO:0007669"/>
    <property type="project" value="InterPro"/>
</dbReference>
<gene>
    <name evidence="3" type="ORF">GH714_040351</name>
</gene>
<keyword evidence="4" id="KW-1185">Reference proteome</keyword>
<dbReference type="PANTHER" id="PTHR47074">
    <property type="entry name" value="BNAC02G40300D PROTEIN"/>
    <property type="match status" value="1"/>
</dbReference>
<dbReference type="PANTHER" id="PTHR47074:SF11">
    <property type="entry name" value="REVERSE TRANSCRIPTASE-LIKE PROTEIN"/>
    <property type="match status" value="1"/>
</dbReference>
<dbReference type="Proteomes" id="UP000467840">
    <property type="component" value="Chromosome 15"/>
</dbReference>
<feature type="region of interest" description="Disordered" evidence="1">
    <location>
        <begin position="28"/>
        <end position="57"/>
    </location>
</feature>
<accession>A0A6A6MPN1</accession>
<evidence type="ECO:0000259" key="2">
    <source>
        <dbReference type="Pfam" id="PF13456"/>
    </source>
</evidence>
<proteinExistence type="predicted"/>
<protein>
    <recommendedName>
        <fullName evidence="2">RNase H type-1 domain-containing protein</fullName>
    </recommendedName>
</protein>
<evidence type="ECO:0000313" key="3">
    <source>
        <dbReference type="EMBL" id="KAF2315812.1"/>
    </source>
</evidence>